<evidence type="ECO:0000256" key="1">
    <source>
        <dbReference type="SAM" id="MobiDB-lite"/>
    </source>
</evidence>
<proteinExistence type="predicted"/>
<dbReference type="Proteomes" id="UP001060733">
    <property type="component" value="Chromosome"/>
</dbReference>
<dbReference type="NCBIfam" id="NF033564">
    <property type="entry name" value="transpos_ISAs1"/>
    <property type="match status" value="1"/>
</dbReference>
<dbReference type="Pfam" id="PF01609">
    <property type="entry name" value="DDE_Tnp_1"/>
    <property type="match status" value="1"/>
</dbReference>
<dbReference type="Pfam" id="PF13808">
    <property type="entry name" value="DDE_Tnp_1_assoc"/>
    <property type="match status" value="1"/>
</dbReference>
<evidence type="ECO:0000313" key="4">
    <source>
        <dbReference type="EMBL" id="UXY39990.1"/>
    </source>
</evidence>
<reference evidence="4" key="1">
    <citation type="submission" date="2022-10" db="EMBL/GenBank/DDBJ databases">
        <authorList>
            <person name="Mo P."/>
        </authorList>
    </citation>
    <scope>NUCLEOTIDE SEQUENCE</scope>
    <source>
        <strain evidence="4">HUAS 14-6</strain>
    </source>
</reference>
<dbReference type="InterPro" id="IPR047647">
    <property type="entry name" value="ISAs1_transpos"/>
</dbReference>
<evidence type="ECO:0000259" key="3">
    <source>
        <dbReference type="Pfam" id="PF13808"/>
    </source>
</evidence>
<feature type="region of interest" description="Disordered" evidence="1">
    <location>
        <begin position="66"/>
        <end position="85"/>
    </location>
</feature>
<dbReference type="PANTHER" id="PTHR30298:SF0">
    <property type="entry name" value="PROTEIN YBFL-RELATED"/>
    <property type="match status" value="1"/>
</dbReference>
<dbReference type="RefSeq" id="WP_263280028.1">
    <property type="nucleotide sequence ID" value="NZ_CP106795.1"/>
</dbReference>
<accession>A0ABY6EZZ9</accession>
<organism evidence="4 5">
    <name type="scientific">Streptomyces albidocamelliae</name>
    <dbReference type="NCBI Taxonomy" id="2981135"/>
    <lineage>
        <taxon>Bacteria</taxon>
        <taxon>Bacillati</taxon>
        <taxon>Actinomycetota</taxon>
        <taxon>Actinomycetes</taxon>
        <taxon>Kitasatosporales</taxon>
        <taxon>Streptomycetaceae</taxon>
        <taxon>Streptomyces</taxon>
    </lineage>
</organism>
<feature type="domain" description="H repeat-associated protein N-terminal" evidence="3">
    <location>
        <begin position="1"/>
        <end position="62"/>
    </location>
</feature>
<dbReference type="EMBL" id="CP106795">
    <property type="protein sequence ID" value="UXY39990.1"/>
    <property type="molecule type" value="Genomic_DNA"/>
</dbReference>
<dbReference type="PANTHER" id="PTHR30298">
    <property type="entry name" value="H REPEAT-ASSOCIATED PREDICTED TRANSPOSASE"/>
    <property type="match status" value="1"/>
</dbReference>
<keyword evidence="5" id="KW-1185">Reference proteome</keyword>
<dbReference type="InterPro" id="IPR032806">
    <property type="entry name" value="YbfD_N"/>
</dbReference>
<feature type="compositionally biased region" description="Basic and acidic residues" evidence="1">
    <location>
        <begin position="66"/>
        <end position="80"/>
    </location>
</feature>
<dbReference type="InterPro" id="IPR051698">
    <property type="entry name" value="Transposase_11-like"/>
</dbReference>
<evidence type="ECO:0000259" key="2">
    <source>
        <dbReference type="Pfam" id="PF01609"/>
    </source>
</evidence>
<protein>
    <submittedName>
        <fullName evidence="4">ISAs1 family transposase</fullName>
    </submittedName>
</protein>
<evidence type="ECO:0000313" key="5">
    <source>
        <dbReference type="Proteomes" id="UP001060733"/>
    </source>
</evidence>
<name>A0ABY6EZZ9_9ACTN</name>
<sequence>MAGAKSLAAIAEWAADAPPNVLARLCGPYREPDRGPVAPATVRRVLQRIDGDALDTAVGSWLAGRERAAGQEENDSDRRPLPSLAADGKTVRGARRTDGTQVHLLAAMTGTGLVTAQREVDATTNEITVCQPLLAPLNLHGTVVTFDALHSQTAHARFIVEDKHAHYLALIKGNQPTLHQWLKALPWRDVPLLNKTRATAHGRDEIRRIKAATIAGIAFRVRPPASNGGLCPSSE</sequence>
<gene>
    <name evidence="4" type="ORF">N8I86_00325</name>
</gene>
<dbReference type="InterPro" id="IPR002559">
    <property type="entry name" value="Transposase_11"/>
</dbReference>
<feature type="domain" description="Transposase IS4-like" evidence="2">
    <location>
        <begin position="84"/>
        <end position="208"/>
    </location>
</feature>